<keyword evidence="3" id="KW-0472">Membrane</keyword>
<dbReference type="InterPro" id="IPR050469">
    <property type="entry name" value="Diguanylate_Cyclase"/>
</dbReference>
<dbReference type="Pfam" id="PF00990">
    <property type="entry name" value="GGDEF"/>
    <property type="match status" value="1"/>
</dbReference>
<feature type="domain" description="GGDEF" evidence="4">
    <location>
        <begin position="229"/>
        <end position="362"/>
    </location>
</feature>
<comment type="caution">
    <text evidence="5">The sequence shown here is derived from an EMBL/GenBank/DDBJ whole genome shotgun (WGS) entry which is preliminary data.</text>
</comment>
<dbReference type="InterPro" id="IPR000160">
    <property type="entry name" value="GGDEF_dom"/>
</dbReference>
<organism evidence="5 6">
    <name type="scientific">Vibrio fortis</name>
    <dbReference type="NCBI Taxonomy" id="212667"/>
    <lineage>
        <taxon>Bacteria</taxon>
        <taxon>Pseudomonadati</taxon>
        <taxon>Pseudomonadota</taxon>
        <taxon>Gammaproteobacteria</taxon>
        <taxon>Vibrionales</taxon>
        <taxon>Vibrionaceae</taxon>
        <taxon>Vibrio</taxon>
    </lineage>
</organism>
<reference evidence="5 6" key="1">
    <citation type="submission" date="2019-09" db="EMBL/GenBank/DDBJ databases">
        <title>Vibrio Fortis S7-72.</title>
        <authorList>
            <person name="Das S.K."/>
        </authorList>
    </citation>
    <scope>NUCLEOTIDE SEQUENCE [LARGE SCALE GENOMIC DNA]</scope>
    <source>
        <strain evidence="5 6">S7-72</strain>
    </source>
</reference>
<dbReference type="InterPro" id="IPR043128">
    <property type="entry name" value="Rev_trsase/Diguanyl_cyclase"/>
</dbReference>
<dbReference type="GO" id="GO:0052621">
    <property type="term" value="F:diguanylate cyclase activity"/>
    <property type="evidence" value="ECO:0007669"/>
    <property type="project" value="UniProtKB-EC"/>
</dbReference>
<evidence type="ECO:0000256" key="3">
    <source>
        <dbReference type="SAM" id="Phobius"/>
    </source>
</evidence>
<evidence type="ECO:0000313" key="5">
    <source>
        <dbReference type="EMBL" id="KAB0300219.1"/>
    </source>
</evidence>
<keyword evidence="3" id="KW-1133">Transmembrane helix</keyword>
<dbReference type="Pfam" id="PF11845">
    <property type="entry name" value="Tll0287-like"/>
    <property type="match status" value="1"/>
</dbReference>
<dbReference type="PANTHER" id="PTHR45138:SF9">
    <property type="entry name" value="DIGUANYLATE CYCLASE DGCM-RELATED"/>
    <property type="match status" value="1"/>
</dbReference>
<proteinExistence type="predicted"/>
<dbReference type="AlphaFoldDB" id="A0A5N3S0U3"/>
<dbReference type="Gene3D" id="3.30.70.270">
    <property type="match status" value="1"/>
</dbReference>
<comment type="catalytic activity">
    <reaction evidence="2">
        <text>2 GTP = 3',3'-c-di-GMP + 2 diphosphate</text>
        <dbReference type="Rhea" id="RHEA:24898"/>
        <dbReference type="ChEBI" id="CHEBI:33019"/>
        <dbReference type="ChEBI" id="CHEBI:37565"/>
        <dbReference type="ChEBI" id="CHEBI:58805"/>
        <dbReference type="EC" id="2.7.7.65"/>
    </reaction>
</comment>
<dbReference type="RefSeq" id="WP_150897624.1">
    <property type="nucleotide sequence ID" value="NZ_VXDD01000005.1"/>
</dbReference>
<dbReference type="Proteomes" id="UP000326687">
    <property type="component" value="Unassembled WGS sequence"/>
</dbReference>
<dbReference type="InterPro" id="IPR021796">
    <property type="entry name" value="Tll0287-like_dom"/>
</dbReference>
<keyword evidence="3" id="KW-0812">Transmembrane</keyword>
<feature type="transmembrane region" description="Helical" evidence="3">
    <location>
        <begin position="178"/>
        <end position="197"/>
    </location>
</feature>
<protein>
    <recommendedName>
        <fullName evidence="1">diguanylate cyclase</fullName>
        <ecNumber evidence="1">2.7.7.65</ecNumber>
    </recommendedName>
</protein>
<dbReference type="EMBL" id="VXDD01000005">
    <property type="protein sequence ID" value="KAB0300219.1"/>
    <property type="molecule type" value="Genomic_DNA"/>
</dbReference>
<gene>
    <name evidence="5" type="ORF">F2Z80_24315</name>
</gene>
<dbReference type="PROSITE" id="PS50887">
    <property type="entry name" value="GGDEF"/>
    <property type="match status" value="1"/>
</dbReference>
<name>A0A5N3S0U3_9VIBR</name>
<dbReference type="EC" id="2.7.7.65" evidence="1"/>
<sequence>MKYIIRFLIVAAIAMLVWMDFKVSALSRVDTLIDFSQSIRNFTSMPIYSSNTHFPFNIPSYVTVHMTKELNALSDIAKYKEVSLNPTNLENLANEWEASLLTSDKVSNAYRIYTKNSNIYLTRYDPIVVKSSCLQCHGSVDTAMAQRVDMYGRENGFNYKVGDIYGLKVASIDVTWFLLRYVGLAVLFGVPVAILINKYNRKLYVAMNIDALSGAFNKNYFLKSKHTLGSGYFLLFDIDDFKQINDKHGHQYGDMVISQVCQILKSYCRDSDQLFRFGGEEFALFIQGEESNLRVKEILNSTLNEIRQTSFGNDQVQIMVTVSIGGCYKEEEQHIDEVMSKSDKALYKIKRTGKDNYLFHGD</sequence>
<dbReference type="CDD" id="cd01949">
    <property type="entry name" value="GGDEF"/>
    <property type="match status" value="1"/>
</dbReference>
<dbReference type="SUPFAM" id="SSF55073">
    <property type="entry name" value="Nucleotide cyclase"/>
    <property type="match status" value="1"/>
</dbReference>
<dbReference type="SMART" id="SM00267">
    <property type="entry name" value="GGDEF"/>
    <property type="match status" value="1"/>
</dbReference>
<dbReference type="InterPro" id="IPR029787">
    <property type="entry name" value="Nucleotide_cyclase"/>
</dbReference>
<evidence type="ECO:0000256" key="1">
    <source>
        <dbReference type="ARBA" id="ARBA00012528"/>
    </source>
</evidence>
<dbReference type="PANTHER" id="PTHR45138">
    <property type="entry name" value="REGULATORY COMPONENTS OF SENSORY TRANSDUCTION SYSTEM"/>
    <property type="match status" value="1"/>
</dbReference>
<evidence type="ECO:0000259" key="4">
    <source>
        <dbReference type="PROSITE" id="PS50887"/>
    </source>
</evidence>
<dbReference type="NCBIfam" id="TIGR00254">
    <property type="entry name" value="GGDEF"/>
    <property type="match status" value="1"/>
</dbReference>
<accession>A0A5N3S0U3</accession>
<evidence type="ECO:0000313" key="6">
    <source>
        <dbReference type="Proteomes" id="UP000326687"/>
    </source>
</evidence>
<evidence type="ECO:0000256" key="2">
    <source>
        <dbReference type="ARBA" id="ARBA00034247"/>
    </source>
</evidence>